<gene>
    <name evidence="1" type="ORF">A2647_05290</name>
</gene>
<proteinExistence type="predicted"/>
<sequence>MAGKDAGIFAGMVLADGRKEDYVILDLRSGERALYYPERQNFKYLAETLAWHLGCGRDVHFEGGVDGYAEFEPDEVEEIRGKMKELG</sequence>
<reference evidence="1 2" key="1">
    <citation type="journal article" date="2016" name="Nat. Commun.">
        <title>Thousands of microbial genomes shed light on interconnected biogeochemical processes in an aquifer system.</title>
        <authorList>
            <person name="Anantharaman K."/>
            <person name="Brown C.T."/>
            <person name="Hug L.A."/>
            <person name="Sharon I."/>
            <person name="Castelle C.J."/>
            <person name="Probst A.J."/>
            <person name="Thomas B.C."/>
            <person name="Singh A."/>
            <person name="Wilkins M.J."/>
            <person name="Karaoz U."/>
            <person name="Brodie E.L."/>
            <person name="Williams K.H."/>
            <person name="Hubbard S.S."/>
            <person name="Banfield J.F."/>
        </authorList>
    </citation>
    <scope>NUCLEOTIDE SEQUENCE [LARGE SCALE GENOMIC DNA]</scope>
</reference>
<organism evidence="1 2">
    <name type="scientific">Candidatus Nomurabacteria bacterium RIFCSPHIGHO2_01_FULL_40_24b</name>
    <dbReference type="NCBI Taxonomy" id="1801739"/>
    <lineage>
        <taxon>Bacteria</taxon>
        <taxon>Candidatus Nomuraibacteriota</taxon>
    </lineage>
</organism>
<name>A0A1F6V6U6_9BACT</name>
<accession>A0A1F6V6U6</accession>
<comment type="caution">
    <text evidence="1">The sequence shown here is derived from an EMBL/GenBank/DDBJ whole genome shotgun (WGS) entry which is preliminary data.</text>
</comment>
<dbReference type="EMBL" id="MFTP01000020">
    <property type="protein sequence ID" value="OGI65345.1"/>
    <property type="molecule type" value="Genomic_DNA"/>
</dbReference>
<dbReference type="AlphaFoldDB" id="A0A1F6V6U6"/>
<protein>
    <submittedName>
        <fullName evidence="1">Uncharacterized protein</fullName>
    </submittedName>
</protein>
<evidence type="ECO:0000313" key="1">
    <source>
        <dbReference type="EMBL" id="OGI65345.1"/>
    </source>
</evidence>
<evidence type="ECO:0000313" key="2">
    <source>
        <dbReference type="Proteomes" id="UP000177370"/>
    </source>
</evidence>
<dbReference type="Proteomes" id="UP000177370">
    <property type="component" value="Unassembled WGS sequence"/>
</dbReference>